<keyword evidence="2" id="KW-1185">Reference proteome</keyword>
<dbReference type="RefSeq" id="WP_102952096.1">
    <property type="nucleotide sequence ID" value="NZ_CP024847.1"/>
</dbReference>
<evidence type="ECO:0000313" key="1">
    <source>
        <dbReference type="EMBL" id="AUR52808.1"/>
    </source>
</evidence>
<sequence>MKLILTRINTGNILKFSSALFLTYSLSITPLDYREKGFLYKEIVLVHNKQVKSCYLSHVSDAPNYSEAGIPELTSLFGNFL</sequence>
<proteinExistence type="predicted"/>
<reference evidence="2" key="1">
    <citation type="submission" date="2017-11" db="EMBL/GenBank/DDBJ databases">
        <authorList>
            <person name="Chan K.G."/>
            <person name="Lee L.S."/>
        </authorList>
    </citation>
    <scope>NUCLEOTIDE SEQUENCE [LARGE SCALE GENOMIC DNA]</scope>
    <source>
        <strain evidence="2">DSM 100970</strain>
    </source>
</reference>
<dbReference type="KEGG" id="nba:CUN60_11055"/>
<name>A0A2I7N8M9_9NEIS</name>
<dbReference type="AlphaFoldDB" id="A0A2I7N8M9"/>
<dbReference type="Proteomes" id="UP000236655">
    <property type="component" value="Chromosome"/>
</dbReference>
<organism evidence="1 2">
    <name type="scientific">Aquella oligotrophica</name>
    <dbReference type="NCBI Taxonomy" id="2067065"/>
    <lineage>
        <taxon>Bacteria</taxon>
        <taxon>Pseudomonadati</taxon>
        <taxon>Pseudomonadota</taxon>
        <taxon>Betaproteobacteria</taxon>
        <taxon>Neisseriales</taxon>
        <taxon>Neisseriaceae</taxon>
        <taxon>Aquella</taxon>
    </lineage>
</organism>
<gene>
    <name evidence="1" type="ORF">CUN60_11055</name>
</gene>
<protein>
    <submittedName>
        <fullName evidence="1">Uncharacterized protein</fullName>
    </submittedName>
</protein>
<dbReference type="EMBL" id="CP024847">
    <property type="protein sequence ID" value="AUR52808.1"/>
    <property type="molecule type" value="Genomic_DNA"/>
</dbReference>
<evidence type="ECO:0000313" key="2">
    <source>
        <dbReference type="Proteomes" id="UP000236655"/>
    </source>
</evidence>
<accession>A0A2I7N8M9</accession>